<dbReference type="EMBL" id="JBIAZU010000001">
    <property type="protein sequence ID" value="MFF5288779.1"/>
    <property type="molecule type" value="Genomic_DNA"/>
</dbReference>
<organism evidence="2 3">
    <name type="scientific">Paractinoplanes globisporus</name>
    <dbReference type="NCBI Taxonomy" id="113565"/>
    <lineage>
        <taxon>Bacteria</taxon>
        <taxon>Bacillati</taxon>
        <taxon>Actinomycetota</taxon>
        <taxon>Actinomycetes</taxon>
        <taxon>Micromonosporales</taxon>
        <taxon>Micromonosporaceae</taxon>
        <taxon>Paractinoplanes</taxon>
    </lineage>
</organism>
<evidence type="ECO:0000313" key="3">
    <source>
        <dbReference type="Proteomes" id="UP001602245"/>
    </source>
</evidence>
<dbReference type="Proteomes" id="UP001602245">
    <property type="component" value="Unassembled WGS sequence"/>
</dbReference>
<evidence type="ECO:0000259" key="1">
    <source>
        <dbReference type="Pfam" id="PF11575"/>
    </source>
</evidence>
<comment type="caution">
    <text evidence="2">The sequence shown here is derived from an EMBL/GenBank/DDBJ whole genome shotgun (WGS) entry which is preliminary data.</text>
</comment>
<dbReference type="Pfam" id="PF11575">
    <property type="entry name" value="FhuF_C"/>
    <property type="match status" value="1"/>
</dbReference>
<gene>
    <name evidence="2" type="ORF">ACFY35_05035</name>
</gene>
<protein>
    <submittedName>
        <fullName evidence="2">(2Fe-2S)-binding protein</fullName>
    </submittedName>
</protein>
<proteinExistence type="predicted"/>
<evidence type="ECO:0000313" key="2">
    <source>
        <dbReference type="EMBL" id="MFF5288779.1"/>
    </source>
</evidence>
<reference evidence="2 3" key="1">
    <citation type="submission" date="2024-10" db="EMBL/GenBank/DDBJ databases">
        <title>The Natural Products Discovery Center: Release of the First 8490 Sequenced Strains for Exploring Actinobacteria Biosynthetic Diversity.</title>
        <authorList>
            <person name="Kalkreuter E."/>
            <person name="Kautsar S.A."/>
            <person name="Yang D."/>
            <person name="Bader C.D."/>
            <person name="Teijaro C.N."/>
            <person name="Fluegel L."/>
            <person name="Davis C.M."/>
            <person name="Simpson J.R."/>
            <person name="Lauterbach L."/>
            <person name="Steele A.D."/>
            <person name="Gui C."/>
            <person name="Meng S."/>
            <person name="Li G."/>
            <person name="Viehrig K."/>
            <person name="Ye F."/>
            <person name="Su P."/>
            <person name="Kiefer A.F."/>
            <person name="Nichols A."/>
            <person name="Cepeda A.J."/>
            <person name="Yan W."/>
            <person name="Fan B."/>
            <person name="Jiang Y."/>
            <person name="Adhikari A."/>
            <person name="Zheng C.-J."/>
            <person name="Schuster L."/>
            <person name="Cowan T.M."/>
            <person name="Smanski M.J."/>
            <person name="Chevrette M.G."/>
            <person name="De Carvalho L.P.S."/>
            <person name="Shen B."/>
        </authorList>
    </citation>
    <scope>NUCLEOTIDE SEQUENCE [LARGE SCALE GENOMIC DNA]</scope>
    <source>
        <strain evidence="2 3">NPDC000087</strain>
    </source>
</reference>
<sequence length="252" mass="26968">MRVLEATAKLGPYFAWEPWDGDTDGWRPLTDLYDAGVVAERVGVARQTLIAMTGLSADEVGEREVASITFLGWASRLVSPLLGAVAVAGALPLPDAGWLRWREAPGGPLPIAYAEMSVTDVAGLDAAEVAAAIGGMPTVAPMLGVIGRRFRLPEHLLWGNVASALGGAAGMIADASPEHAARAAAVVEELLKRAPLAGTARLERPDPRRDRWFLVRGNCCLYYRIPGGGKCGDCVLTPDDVRRRHWQAVLRR</sequence>
<dbReference type="InterPro" id="IPR024726">
    <property type="entry name" value="FhuF_C"/>
</dbReference>
<accession>A0ABW6W7S6</accession>
<keyword evidence="3" id="KW-1185">Reference proteome</keyword>
<name>A0ABW6W7S6_9ACTN</name>
<dbReference type="RefSeq" id="WP_020509127.1">
    <property type="nucleotide sequence ID" value="NZ_JBIAZU010000001.1"/>
</dbReference>
<feature type="domain" description="Ferric siderophore reductase C-terminal" evidence="1">
    <location>
        <begin position="216"/>
        <end position="236"/>
    </location>
</feature>